<dbReference type="RefSeq" id="XP_042562064.1">
    <property type="nucleotide sequence ID" value="XM_042706130.1"/>
</dbReference>
<keyword evidence="1" id="KW-1185">Reference proteome</keyword>
<evidence type="ECO:0000313" key="2">
    <source>
        <dbReference type="RefSeq" id="XP_042562064.1"/>
    </source>
</evidence>
<accession>A0A8M1KJV3</accession>
<dbReference type="GeneID" id="122131237"/>
<dbReference type="AlphaFoldDB" id="A0A8M1KJV3"/>
<proteinExistence type="predicted"/>
<gene>
    <name evidence="2" type="primary">LOC122131237</name>
</gene>
<reference evidence="2" key="1">
    <citation type="submission" date="2025-08" db="UniProtKB">
        <authorList>
            <consortium name="RefSeq"/>
        </authorList>
    </citation>
    <scope>IDENTIFICATION</scope>
</reference>
<evidence type="ECO:0000313" key="1">
    <source>
        <dbReference type="Proteomes" id="UP000515152"/>
    </source>
</evidence>
<name>A0A8M1KJV3_CLUHA</name>
<protein>
    <submittedName>
        <fullName evidence="2">Uncharacterized protein LOC122131237</fullName>
    </submittedName>
</protein>
<dbReference type="Proteomes" id="UP000515152">
    <property type="component" value="Unplaced"/>
</dbReference>
<dbReference type="KEGG" id="char:122131237"/>
<organism evidence="1 2">
    <name type="scientific">Clupea harengus</name>
    <name type="common">Atlantic herring</name>
    <dbReference type="NCBI Taxonomy" id="7950"/>
    <lineage>
        <taxon>Eukaryota</taxon>
        <taxon>Metazoa</taxon>
        <taxon>Chordata</taxon>
        <taxon>Craniata</taxon>
        <taxon>Vertebrata</taxon>
        <taxon>Euteleostomi</taxon>
        <taxon>Actinopterygii</taxon>
        <taxon>Neopterygii</taxon>
        <taxon>Teleostei</taxon>
        <taxon>Clupei</taxon>
        <taxon>Clupeiformes</taxon>
        <taxon>Clupeoidei</taxon>
        <taxon>Clupeidae</taxon>
        <taxon>Clupea</taxon>
    </lineage>
</organism>
<sequence>MGIWTGHGEQKSDVIAVQVSSKADGTSAMTQAHPAEVDLPKADLQSDVIAVQASISGDDTTSMNTAHPALVEYPNAVTLIDLIILQVSSNDDDISTINFAQPAVVEFPRADLQVEDTCCFKLVDYTSSEEETSDLENASCSSQVLTYKTHNKNSELSTDDEYVPKLRRTKSILMKDGIPPITEKLFDSDDSCPDSEEEWAVESLFLVKGRRKMLRVRNSSTAPTA</sequence>